<organism evidence="4 5">
    <name type="scientific">Tanacetum coccineum</name>
    <dbReference type="NCBI Taxonomy" id="301880"/>
    <lineage>
        <taxon>Eukaryota</taxon>
        <taxon>Viridiplantae</taxon>
        <taxon>Streptophyta</taxon>
        <taxon>Embryophyta</taxon>
        <taxon>Tracheophyta</taxon>
        <taxon>Spermatophyta</taxon>
        <taxon>Magnoliopsida</taxon>
        <taxon>eudicotyledons</taxon>
        <taxon>Gunneridae</taxon>
        <taxon>Pentapetalae</taxon>
        <taxon>asterids</taxon>
        <taxon>campanulids</taxon>
        <taxon>Asterales</taxon>
        <taxon>Asteraceae</taxon>
        <taxon>Asteroideae</taxon>
        <taxon>Anthemideae</taxon>
        <taxon>Anthemidinae</taxon>
        <taxon>Tanacetum</taxon>
    </lineage>
</organism>
<name>A0ABQ5ESF3_9ASTR</name>
<feature type="region of interest" description="Disordered" evidence="1">
    <location>
        <begin position="131"/>
        <end position="176"/>
    </location>
</feature>
<dbReference type="Proteomes" id="UP001151760">
    <property type="component" value="Unassembled WGS sequence"/>
</dbReference>
<evidence type="ECO:0000313" key="5">
    <source>
        <dbReference type="Proteomes" id="UP001151760"/>
    </source>
</evidence>
<dbReference type="Pfam" id="PF07727">
    <property type="entry name" value="RVT_2"/>
    <property type="match status" value="1"/>
</dbReference>
<feature type="domain" description="Reverse transcriptase Ty1/copia-type" evidence="2">
    <location>
        <begin position="387"/>
        <end position="532"/>
    </location>
</feature>
<dbReference type="InterPro" id="IPR057670">
    <property type="entry name" value="SH3_retrovirus"/>
</dbReference>
<feature type="domain" description="Retroviral polymerase SH3-like" evidence="3">
    <location>
        <begin position="6"/>
        <end position="61"/>
    </location>
</feature>
<dbReference type="InterPro" id="IPR013103">
    <property type="entry name" value="RVT_2"/>
</dbReference>
<evidence type="ECO:0000259" key="2">
    <source>
        <dbReference type="Pfam" id="PF07727"/>
    </source>
</evidence>
<reference evidence="4" key="2">
    <citation type="submission" date="2022-01" db="EMBL/GenBank/DDBJ databases">
        <authorList>
            <person name="Yamashiro T."/>
            <person name="Shiraishi A."/>
            <person name="Satake H."/>
            <person name="Nakayama K."/>
        </authorList>
    </citation>
    <scope>NUCLEOTIDE SEQUENCE</scope>
</reference>
<feature type="compositionally biased region" description="Basic and acidic residues" evidence="1">
    <location>
        <begin position="147"/>
        <end position="156"/>
    </location>
</feature>
<dbReference type="InterPro" id="IPR043502">
    <property type="entry name" value="DNA/RNA_pol_sf"/>
</dbReference>
<evidence type="ECO:0000313" key="4">
    <source>
        <dbReference type="EMBL" id="GJT53946.1"/>
    </source>
</evidence>
<proteinExistence type="predicted"/>
<accession>A0ABQ5ESF3</accession>
<evidence type="ECO:0000256" key="1">
    <source>
        <dbReference type="SAM" id="MobiDB-lite"/>
    </source>
</evidence>
<dbReference type="SUPFAM" id="SSF56672">
    <property type="entry name" value="DNA/RNA polymerases"/>
    <property type="match status" value="1"/>
</dbReference>
<sequence length="559" mass="62867">MRPFGCPVTILNTLDHLGKFDGKSDDGFFVGYSINSKAFGVFNARTRFIEEKLHINFLENKLNVAGTGPNWMFDIDTLSMSMNYQPVFTGNQTNGNVGTKANIIAGQAKMSAIPGPQYVLLPFLTFESQNPKSSEDEIADDAGMKNGVEDPTKEDDINGPGEATNTNNTNKLNTVSSPVNTVSLSFTTVDPGRARDQRNEFESVFGQDKDTNSTYRIFTPVSAAEFSYENLGGLTTVNAATPSNADYPTNPLMPDLEDTADLQDTGIFGNAYDDEDVGAEADLNNLETTMSVTPIPTTRIHKDHPKEQIFGDINSANHTRRMIKMSVEHAMISYINKQRRTNHKDYQNCLFACFLSQMEPKKVIQALADSSWVEAMQEELLQFRLQKVWRLVDLPKGKHAIGTKWVYRNKKDERGIVVRNKARLVAQGYTQEEGIDYDEVFAPVARIEAIRLFLAYASFMGFIVYQMDVKSAFLYGTIEEEVYVCQPPGFEDPQFPNKVYKVDKALYGLHQAPRAWYETLSTYLIENGFRRGIIDKTFCILPAHNRCCKASRKVKDFQL</sequence>
<comment type="caution">
    <text evidence="4">The sequence shown here is derived from an EMBL/GenBank/DDBJ whole genome shotgun (WGS) entry which is preliminary data.</text>
</comment>
<dbReference type="Pfam" id="PF25597">
    <property type="entry name" value="SH3_retrovirus"/>
    <property type="match status" value="1"/>
</dbReference>
<gene>
    <name evidence="4" type="ORF">Tco_0989000</name>
</gene>
<dbReference type="EMBL" id="BQNB010016631">
    <property type="protein sequence ID" value="GJT53946.1"/>
    <property type="molecule type" value="Genomic_DNA"/>
</dbReference>
<feature type="compositionally biased region" description="Low complexity" evidence="1">
    <location>
        <begin position="164"/>
        <end position="174"/>
    </location>
</feature>
<keyword evidence="5" id="KW-1185">Reference proteome</keyword>
<evidence type="ECO:0000259" key="3">
    <source>
        <dbReference type="Pfam" id="PF25597"/>
    </source>
</evidence>
<protein>
    <submittedName>
        <fullName evidence="4">Ribonuclease H-like domain-containing protein</fullName>
    </submittedName>
</protein>
<reference evidence="4" key="1">
    <citation type="journal article" date="2022" name="Int. J. Mol. Sci.">
        <title>Draft Genome of Tanacetum Coccineum: Genomic Comparison of Closely Related Tanacetum-Family Plants.</title>
        <authorList>
            <person name="Yamashiro T."/>
            <person name="Shiraishi A."/>
            <person name="Nakayama K."/>
            <person name="Satake H."/>
        </authorList>
    </citation>
    <scope>NUCLEOTIDE SEQUENCE</scope>
</reference>